<dbReference type="SUPFAM" id="SSF81606">
    <property type="entry name" value="PP2C-like"/>
    <property type="match status" value="1"/>
</dbReference>
<dbReference type="EMBL" id="JAAMPC010000010">
    <property type="protein sequence ID" value="KAG2289998.1"/>
    <property type="molecule type" value="Genomic_DNA"/>
</dbReference>
<sequence>MFDNSKAYKQTFKICKGGYVDCCNGVWRIQGTLAVSRGIETGFSRRVIAEPETRTLRITPEFEFLILASDGLWDKVTNQEAVDVVRPFCVGVENPKTLSACKKLAELSCKRGCLDDISLIIIQLQQFVA</sequence>
<evidence type="ECO:0000313" key="3">
    <source>
        <dbReference type="Proteomes" id="UP000886595"/>
    </source>
</evidence>
<feature type="domain" description="PPM-type phosphatase" evidence="1">
    <location>
        <begin position="1"/>
        <end position="124"/>
    </location>
</feature>
<dbReference type="InterPro" id="IPR015655">
    <property type="entry name" value="PP2C"/>
</dbReference>
<dbReference type="InterPro" id="IPR036457">
    <property type="entry name" value="PPM-type-like_dom_sf"/>
</dbReference>
<name>A0A8X7RMY6_BRACI</name>
<dbReference type="PROSITE" id="PS51746">
    <property type="entry name" value="PPM_2"/>
    <property type="match status" value="1"/>
</dbReference>
<dbReference type="AlphaFoldDB" id="A0A8X7RMY6"/>
<proteinExistence type="predicted"/>
<dbReference type="Pfam" id="PF00481">
    <property type="entry name" value="PP2C"/>
    <property type="match status" value="1"/>
</dbReference>
<dbReference type="Proteomes" id="UP000886595">
    <property type="component" value="Unassembled WGS sequence"/>
</dbReference>
<dbReference type="InterPro" id="IPR001932">
    <property type="entry name" value="PPM-type_phosphatase-like_dom"/>
</dbReference>
<dbReference type="PANTHER" id="PTHR47992">
    <property type="entry name" value="PROTEIN PHOSPHATASE"/>
    <property type="match status" value="1"/>
</dbReference>
<organism evidence="2 3">
    <name type="scientific">Brassica carinata</name>
    <name type="common">Ethiopian mustard</name>
    <name type="synonym">Abyssinian cabbage</name>
    <dbReference type="NCBI Taxonomy" id="52824"/>
    <lineage>
        <taxon>Eukaryota</taxon>
        <taxon>Viridiplantae</taxon>
        <taxon>Streptophyta</taxon>
        <taxon>Embryophyta</taxon>
        <taxon>Tracheophyta</taxon>
        <taxon>Spermatophyta</taxon>
        <taxon>Magnoliopsida</taxon>
        <taxon>eudicotyledons</taxon>
        <taxon>Gunneridae</taxon>
        <taxon>Pentapetalae</taxon>
        <taxon>rosids</taxon>
        <taxon>malvids</taxon>
        <taxon>Brassicales</taxon>
        <taxon>Brassicaceae</taxon>
        <taxon>Brassiceae</taxon>
        <taxon>Brassica</taxon>
    </lineage>
</organism>
<dbReference type="CDD" id="cd00143">
    <property type="entry name" value="PP2Cc"/>
    <property type="match status" value="1"/>
</dbReference>
<keyword evidence="3" id="KW-1185">Reference proteome</keyword>
<accession>A0A8X7RMY6</accession>
<gene>
    <name evidence="2" type="ORF">Bca52824_049602</name>
</gene>
<reference evidence="2 3" key="1">
    <citation type="submission" date="2020-02" db="EMBL/GenBank/DDBJ databases">
        <authorList>
            <person name="Ma Q."/>
            <person name="Huang Y."/>
            <person name="Song X."/>
            <person name="Pei D."/>
        </authorList>
    </citation>
    <scope>NUCLEOTIDE SEQUENCE [LARGE SCALE GENOMIC DNA]</scope>
    <source>
        <strain evidence="2">Sxm20200214</strain>
        <tissue evidence="2">Leaf</tissue>
    </source>
</reference>
<dbReference type="GO" id="GO:0004722">
    <property type="term" value="F:protein serine/threonine phosphatase activity"/>
    <property type="evidence" value="ECO:0007669"/>
    <property type="project" value="InterPro"/>
</dbReference>
<evidence type="ECO:0000313" key="2">
    <source>
        <dbReference type="EMBL" id="KAG2289998.1"/>
    </source>
</evidence>
<dbReference type="Gene3D" id="3.60.40.10">
    <property type="entry name" value="PPM-type phosphatase domain"/>
    <property type="match status" value="1"/>
</dbReference>
<dbReference type="OrthoDB" id="10264738at2759"/>
<comment type="caution">
    <text evidence="2">The sequence shown here is derived from an EMBL/GenBank/DDBJ whole genome shotgun (WGS) entry which is preliminary data.</text>
</comment>
<evidence type="ECO:0000259" key="1">
    <source>
        <dbReference type="PROSITE" id="PS51746"/>
    </source>
</evidence>
<protein>
    <recommendedName>
        <fullName evidence="1">PPM-type phosphatase domain-containing protein</fullName>
    </recommendedName>
</protein>